<name>A0AC35U4B8_9BILA</name>
<reference evidence="2" key="1">
    <citation type="submission" date="2016-11" db="UniProtKB">
        <authorList>
            <consortium name="WormBaseParasite"/>
        </authorList>
    </citation>
    <scope>IDENTIFICATION</scope>
    <source>
        <strain evidence="2">KR3021</strain>
    </source>
</reference>
<evidence type="ECO:0000313" key="1">
    <source>
        <dbReference type="Proteomes" id="UP000095286"/>
    </source>
</evidence>
<protein>
    <submittedName>
        <fullName evidence="2">MFS domain-containing protein</fullName>
    </submittedName>
</protein>
<sequence length="504" mass="56505">MFETNGNPVKVFVLAACVAMTSNFNEGYSNSYPNTAVATFKNYINQSYINRGNEDGLSEFAYSWIWSSILNIWFIGYLAGTLCTPYFTDKYGRTRTLLYSNLASFVGTLLSTSAILLNSPELLFVCRLIASVSAGTAFGALLLWLQETTHTSFRGVTSFLSESSFIAMNCVGMALGIESILGDNLTLLIGLGSIPAFIGFLIMIPLKDTPKFLLINKKDEAECKKSLDYYYGNKYDQEDILESIMKEKDESLIIGSWSLTKEAIITPQLRKAYFVGSLALQVTVGIWPVIYLSTDFLSTHFDNQTSQYFSLGFILSCFLANIPGIFVIERFGRRPLYIITAIVNILSLVFYLISDRLALNGYPYMRYGCVVSLISYGISYGFALGPIAFAITSEMVPQRSRSVVQSMVFATNTISNCIFSELTYPMYKWLEVWCFIPLFIIPSTISLYYLVLHFPETKDKEVYQIVKEMIGDIESNSSKSEFFGISNSIKSDDKKTYGTIIDPI</sequence>
<dbReference type="WBParaSite" id="RSKR_0000769600.1">
    <property type="protein sequence ID" value="RSKR_0000769600.1"/>
    <property type="gene ID" value="RSKR_0000769600"/>
</dbReference>
<organism evidence="1 2">
    <name type="scientific">Rhabditophanes sp. KR3021</name>
    <dbReference type="NCBI Taxonomy" id="114890"/>
    <lineage>
        <taxon>Eukaryota</taxon>
        <taxon>Metazoa</taxon>
        <taxon>Ecdysozoa</taxon>
        <taxon>Nematoda</taxon>
        <taxon>Chromadorea</taxon>
        <taxon>Rhabditida</taxon>
        <taxon>Tylenchina</taxon>
        <taxon>Panagrolaimomorpha</taxon>
        <taxon>Strongyloidoidea</taxon>
        <taxon>Alloionematidae</taxon>
        <taxon>Rhabditophanes</taxon>
    </lineage>
</organism>
<accession>A0AC35U4B8</accession>
<proteinExistence type="predicted"/>
<dbReference type="Proteomes" id="UP000095286">
    <property type="component" value="Unplaced"/>
</dbReference>
<evidence type="ECO:0000313" key="2">
    <source>
        <dbReference type="WBParaSite" id="RSKR_0000769600.1"/>
    </source>
</evidence>